<evidence type="ECO:0000256" key="3">
    <source>
        <dbReference type="ARBA" id="ARBA00022833"/>
    </source>
</evidence>
<reference evidence="6" key="1">
    <citation type="submission" date="2020-06" db="EMBL/GenBank/DDBJ databases">
        <authorList>
            <person name="Li T."/>
            <person name="Hu X."/>
            <person name="Zhang T."/>
            <person name="Song X."/>
            <person name="Zhang H."/>
            <person name="Dai N."/>
            <person name="Sheng W."/>
            <person name="Hou X."/>
            <person name="Wei L."/>
        </authorList>
    </citation>
    <scope>NUCLEOTIDE SEQUENCE</scope>
    <source>
        <strain evidence="6">K16</strain>
        <tissue evidence="6">Leaf</tissue>
    </source>
</reference>
<dbReference type="Proteomes" id="UP001289374">
    <property type="component" value="Unassembled WGS sequence"/>
</dbReference>
<dbReference type="PROSITE" id="PS01359">
    <property type="entry name" value="ZF_PHD_1"/>
    <property type="match status" value="1"/>
</dbReference>
<dbReference type="InterPro" id="IPR011011">
    <property type="entry name" value="Znf_FYVE_PHD"/>
</dbReference>
<keyword evidence="1" id="KW-0479">Metal-binding</keyword>
<feature type="non-terminal residue" evidence="6">
    <location>
        <position position="1"/>
    </location>
</feature>
<keyword evidence="2 4" id="KW-0863">Zinc-finger</keyword>
<keyword evidence="7" id="KW-1185">Reference proteome</keyword>
<accession>A0AAE1WGL7</accession>
<proteinExistence type="predicted"/>
<evidence type="ECO:0000313" key="6">
    <source>
        <dbReference type="EMBL" id="KAK4393008.1"/>
    </source>
</evidence>
<dbReference type="CDD" id="cd15519">
    <property type="entry name" value="PHD1_Lid2p_like"/>
    <property type="match status" value="1"/>
</dbReference>
<dbReference type="EMBL" id="JACGWL010000010">
    <property type="protein sequence ID" value="KAK4393008.1"/>
    <property type="molecule type" value="Genomic_DNA"/>
</dbReference>
<evidence type="ECO:0000259" key="5">
    <source>
        <dbReference type="PROSITE" id="PS50016"/>
    </source>
</evidence>
<dbReference type="SUPFAM" id="SSF57903">
    <property type="entry name" value="FYVE/PHD zinc finger"/>
    <property type="match status" value="1"/>
</dbReference>
<evidence type="ECO:0000313" key="7">
    <source>
        <dbReference type="Proteomes" id="UP001289374"/>
    </source>
</evidence>
<dbReference type="AlphaFoldDB" id="A0AAE1WGL7"/>
<dbReference type="PROSITE" id="PS50016">
    <property type="entry name" value="ZF_PHD_2"/>
    <property type="match status" value="1"/>
</dbReference>
<dbReference type="PANTHER" id="PTHR47162">
    <property type="entry name" value="OS02G0192300 PROTEIN"/>
    <property type="match status" value="1"/>
</dbReference>
<dbReference type="InterPro" id="IPR001965">
    <property type="entry name" value="Znf_PHD"/>
</dbReference>
<reference evidence="6" key="2">
    <citation type="journal article" date="2024" name="Plant">
        <title>Genomic evolution and insights into agronomic trait innovations of Sesamum species.</title>
        <authorList>
            <person name="Miao H."/>
            <person name="Wang L."/>
            <person name="Qu L."/>
            <person name="Liu H."/>
            <person name="Sun Y."/>
            <person name="Le M."/>
            <person name="Wang Q."/>
            <person name="Wei S."/>
            <person name="Zheng Y."/>
            <person name="Lin W."/>
            <person name="Duan Y."/>
            <person name="Cao H."/>
            <person name="Xiong S."/>
            <person name="Wang X."/>
            <person name="Wei L."/>
            <person name="Li C."/>
            <person name="Ma Q."/>
            <person name="Ju M."/>
            <person name="Zhao R."/>
            <person name="Li G."/>
            <person name="Mu C."/>
            <person name="Tian Q."/>
            <person name="Mei H."/>
            <person name="Zhang T."/>
            <person name="Gao T."/>
            <person name="Zhang H."/>
        </authorList>
    </citation>
    <scope>NUCLEOTIDE SEQUENCE</scope>
    <source>
        <strain evidence="6">K16</strain>
    </source>
</reference>
<evidence type="ECO:0000256" key="1">
    <source>
        <dbReference type="ARBA" id="ARBA00022723"/>
    </source>
</evidence>
<dbReference type="InterPro" id="IPR019787">
    <property type="entry name" value="Znf_PHD-finger"/>
</dbReference>
<evidence type="ECO:0000256" key="2">
    <source>
        <dbReference type="ARBA" id="ARBA00022771"/>
    </source>
</evidence>
<dbReference type="GO" id="GO:0008270">
    <property type="term" value="F:zinc ion binding"/>
    <property type="evidence" value="ECO:0007669"/>
    <property type="project" value="UniProtKB-KW"/>
</dbReference>
<dbReference type="Gene3D" id="3.30.40.10">
    <property type="entry name" value="Zinc/RING finger domain, C3HC4 (zinc finger)"/>
    <property type="match status" value="1"/>
</dbReference>
<dbReference type="Pfam" id="PF00628">
    <property type="entry name" value="PHD"/>
    <property type="match status" value="1"/>
</dbReference>
<comment type="caution">
    <text evidence="6">The sequence shown here is derived from an EMBL/GenBank/DDBJ whole genome shotgun (WGS) entry which is preliminary data.</text>
</comment>
<dbReference type="InterPro" id="IPR019786">
    <property type="entry name" value="Zinc_finger_PHD-type_CS"/>
</dbReference>
<evidence type="ECO:0000256" key="4">
    <source>
        <dbReference type="PROSITE-ProRule" id="PRU00146"/>
    </source>
</evidence>
<sequence length="359" mass="40956">MDDMYSDKEIMSRIVVNEEVPGWVRELEPIKKLKTNVGSKIRNCINNSLAKEPPEWARLVLDNSISKEFTRPMLQALLSSVEGNKGILHLDSRAFFKHGNCEEGILGSPAIISSLLNFRMIDMRLASGAYCGSHEALLRKYKSYLVLKLQFWGNVLIVFENDSQLVDLAKKSCRVFESLYDKEFWRNVLIVFGNDSQLVDSAKKSCRVFESLYDKEVVALYQKLINDQRPEWFNDALNKDLGNIAVPTHDSKGSWGEGFCKVCGIDENNKKVLLCDTCDAEYHTYCLRPPLTKVPKGNWFCSFCGPKDTVQDSHLSPTSSIHEQEKKPKGGIMNLIRNEIGDLAVAMREKNYWELSFYE</sequence>
<dbReference type="InterPro" id="IPR013083">
    <property type="entry name" value="Znf_RING/FYVE/PHD"/>
</dbReference>
<protein>
    <submittedName>
        <fullName evidence="6">Methyl-CpG-binding domain-containing protein 9</fullName>
    </submittedName>
</protein>
<keyword evidence="3" id="KW-0862">Zinc</keyword>
<gene>
    <name evidence="6" type="ORF">Sango_1771600</name>
</gene>
<name>A0AAE1WGL7_9LAMI</name>
<organism evidence="6 7">
    <name type="scientific">Sesamum angolense</name>
    <dbReference type="NCBI Taxonomy" id="2727404"/>
    <lineage>
        <taxon>Eukaryota</taxon>
        <taxon>Viridiplantae</taxon>
        <taxon>Streptophyta</taxon>
        <taxon>Embryophyta</taxon>
        <taxon>Tracheophyta</taxon>
        <taxon>Spermatophyta</taxon>
        <taxon>Magnoliopsida</taxon>
        <taxon>eudicotyledons</taxon>
        <taxon>Gunneridae</taxon>
        <taxon>Pentapetalae</taxon>
        <taxon>asterids</taxon>
        <taxon>lamiids</taxon>
        <taxon>Lamiales</taxon>
        <taxon>Pedaliaceae</taxon>
        <taxon>Sesamum</taxon>
    </lineage>
</organism>
<dbReference type="PANTHER" id="PTHR47162:SF8">
    <property type="entry name" value="METHYL-CPG-BINDING DOMAIN-CONTAINING PROTEIN 9"/>
    <property type="match status" value="1"/>
</dbReference>
<feature type="domain" description="PHD-type" evidence="5">
    <location>
        <begin position="257"/>
        <end position="307"/>
    </location>
</feature>
<dbReference type="SMART" id="SM00249">
    <property type="entry name" value="PHD"/>
    <property type="match status" value="1"/>
</dbReference>